<proteinExistence type="predicted"/>
<gene>
    <name evidence="1" type="ORF">CTRU02_209362</name>
</gene>
<dbReference type="EMBL" id="VUJX02000006">
    <property type="protein sequence ID" value="KAL0934771.1"/>
    <property type="molecule type" value="Genomic_DNA"/>
</dbReference>
<comment type="caution">
    <text evidence="1">The sequence shown here is derived from an EMBL/GenBank/DDBJ whole genome shotgun (WGS) entry which is preliminary data.</text>
</comment>
<accession>A0ACC3YS53</accession>
<name>A0ACC3YS53_COLTU</name>
<organism evidence="1 2">
    <name type="scientific">Colletotrichum truncatum</name>
    <name type="common">Anthracnose fungus</name>
    <name type="synonym">Colletotrichum capsici</name>
    <dbReference type="NCBI Taxonomy" id="5467"/>
    <lineage>
        <taxon>Eukaryota</taxon>
        <taxon>Fungi</taxon>
        <taxon>Dikarya</taxon>
        <taxon>Ascomycota</taxon>
        <taxon>Pezizomycotina</taxon>
        <taxon>Sordariomycetes</taxon>
        <taxon>Hypocreomycetidae</taxon>
        <taxon>Glomerellales</taxon>
        <taxon>Glomerellaceae</taxon>
        <taxon>Colletotrichum</taxon>
        <taxon>Colletotrichum truncatum species complex</taxon>
    </lineage>
</organism>
<dbReference type="Proteomes" id="UP000805649">
    <property type="component" value="Unassembled WGS sequence"/>
</dbReference>
<evidence type="ECO:0000313" key="2">
    <source>
        <dbReference type="Proteomes" id="UP000805649"/>
    </source>
</evidence>
<reference evidence="1 2" key="1">
    <citation type="journal article" date="2020" name="Phytopathology">
        <title>Genome Sequence Resources of Colletotrichum truncatum, C. plurivorum, C. musicola, and C. sojae: Four Species Pathogenic to Soybean (Glycine max).</title>
        <authorList>
            <person name="Rogerio F."/>
            <person name="Boufleur T.R."/>
            <person name="Ciampi-Guillardi M."/>
            <person name="Sukno S.A."/>
            <person name="Thon M.R."/>
            <person name="Massola Junior N.S."/>
            <person name="Baroncelli R."/>
        </authorList>
    </citation>
    <scope>NUCLEOTIDE SEQUENCE [LARGE SCALE GENOMIC DNA]</scope>
    <source>
        <strain evidence="1 2">CMES1059</strain>
    </source>
</reference>
<evidence type="ECO:0000313" key="1">
    <source>
        <dbReference type="EMBL" id="KAL0934771.1"/>
    </source>
</evidence>
<keyword evidence="2" id="KW-1185">Reference proteome</keyword>
<protein>
    <submittedName>
        <fullName evidence="1">NACHT and TPR domain-containing protein</fullName>
    </submittedName>
</protein>
<sequence length="1469" mass="167189">MAVVPIQHKVSEELNSDNRDVADLWKDALKAYKGIVGFDLERKFDDVQGMINQGTKEMENFHKFRHNDKKVDKLRSLFAANLDYIEKGAQQLVSAAVPAFPPAAAIGTAVTFMLSACRKVSADYDIVMVFFEDMNSFLQRIVILETRLPKYKAYQNCLMDVFTSFLTMCGFAHKYIELGRFKKWISNLIQGEDSELGGARKKMDLRIRRLQEATEYAILGNTEEIQKMTSELQINQQSHTAMLEEQMQVMNVVRDTTEHIRNDMAKLLRAFEDQQRKDRGSEQRIKTSAAEHKTPPSANGIRNTLPEVIGENHEYQILKETAVADTCSWIFREPEWEKWLNQDAAQHAVLAITGSPGSGKSHIALSIFEKLKQEAEKDASKHTCAAQFYFREQNENLSSFVNGIATVINQVAEQSPPLCELIYAEIVKDNTDINFWSPLDLIQKILGVAFSKTSKNRLLLVFDGIDEIDEDYLPEFAQFLNILNEDELRISCVFTARPEIAIQGSESTPTLSITVTKEKQMEDLRTVIWARMNSLDHLKWFSRYVQQRVADKLEESAPSLLYAEHLLGKLNALGREGAVIRSLERPLPSTLHELYETSIEECIRRTESSYRELVVKLLHWTAFSFRPLTLDEVVSLLRYWVGSSEFDIEDIPAPFAKILQIGGADSDAESRAKMEYRGGWSTAVAELDTSQKSSSSDGIYDDGALSIKFKERSMRGFYLAEPTTPTKTHLQPSEVHRQMFLDCARLIWPKEFDRTEIDENLREYAVSHLITHWRNIDLEKHDVQQRVEAMEALASTFLDLKSFAMVQESKEPIYKEHINEEFFEQLAKWSNILNVVGTQLSTDAAEWWNEVATRPQNCLLHLIQGHIRRLSFATDLRDVWISYLAVRSALTAVHQDTILIDQARKNFESELGDTSDYLDDKQAILGIEGLFKDVQHGSKGYHSLASLLIYFEQVKPAEVTCQKAIDASQTALEKVESLQLMARVHRRTNLQAAYEDILGCLELLEDEDVPTLLRRTVYVTKARIETELGKRDEAAASYAKARSVDPNGLATGDVLEEELQLFEKVPGKKVFMSTLKGWSALERLTWLCWQYDVQSHERVLLPLDVAVETGETAFIIEMYQESIKYLDNVNAAAPMRVDLAYFQIHVRGDLEAARKLLDEVLDSGSTGWPYAVTGESPDKTLSRAINIQSEVLYRLFQDSSDVKYKMELLASLEGLLTRNLPLDVPPISNTSLLYHHIIQARMYFKLGPTIKFQETLESVITASIDALNDEVSWNDWENLMRLATSLQILGGCIRNGNKLERMAQILLSAQFCHLESATGSQEEETKDEGGNDDKDNQGLNKRNEEGGKPINEGDLDDNADQWCFGDCEPRVKFLWWGERTAYRCLVCFDCFLCEDCYHKRKASSNCAERKKATVLCAGDHEYIRGPIKGWKGVVGGKVLIEGEEAVEFSALLQQIEEICKEAWESFWKN</sequence>